<feature type="transmembrane region" description="Helical" evidence="6">
    <location>
        <begin position="23"/>
        <end position="42"/>
    </location>
</feature>
<proteinExistence type="inferred from homology"/>
<accession>A0ABN9SVD8</accession>
<evidence type="ECO:0000256" key="2">
    <source>
        <dbReference type="ARBA" id="ARBA00005731"/>
    </source>
</evidence>
<evidence type="ECO:0000256" key="5">
    <source>
        <dbReference type="ARBA" id="ARBA00023136"/>
    </source>
</evidence>
<evidence type="ECO:0000256" key="6">
    <source>
        <dbReference type="SAM" id="Phobius"/>
    </source>
</evidence>
<comment type="similarity">
    <text evidence="2">Belongs to the TMEM144 family.</text>
</comment>
<organism evidence="7 8">
    <name type="scientific">Prorocentrum cordatum</name>
    <dbReference type="NCBI Taxonomy" id="2364126"/>
    <lineage>
        <taxon>Eukaryota</taxon>
        <taxon>Sar</taxon>
        <taxon>Alveolata</taxon>
        <taxon>Dinophyceae</taxon>
        <taxon>Prorocentrales</taxon>
        <taxon>Prorocentraceae</taxon>
        <taxon>Prorocentrum</taxon>
    </lineage>
</organism>
<keyword evidence="3 6" id="KW-0812">Transmembrane</keyword>
<evidence type="ECO:0000256" key="1">
    <source>
        <dbReference type="ARBA" id="ARBA00004141"/>
    </source>
</evidence>
<dbReference type="InterPro" id="IPR012435">
    <property type="entry name" value="TMEM144"/>
</dbReference>
<dbReference type="Pfam" id="PF07857">
    <property type="entry name" value="TMEM144"/>
    <property type="match status" value="1"/>
</dbReference>
<feature type="transmembrane region" description="Helical" evidence="6">
    <location>
        <begin position="54"/>
        <end position="74"/>
    </location>
</feature>
<keyword evidence="5 6" id="KW-0472">Membrane</keyword>
<dbReference type="Proteomes" id="UP001189429">
    <property type="component" value="Unassembled WGS sequence"/>
</dbReference>
<feature type="transmembrane region" description="Helical" evidence="6">
    <location>
        <begin position="80"/>
        <end position="102"/>
    </location>
</feature>
<evidence type="ECO:0000256" key="4">
    <source>
        <dbReference type="ARBA" id="ARBA00022989"/>
    </source>
</evidence>
<keyword evidence="8" id="KW-1185">Reference proteome</keyword>
<reference evidence="7" key="1">
    <citation type="submission" date="2023-10" db="EMBL/GenBank/DDBJ databases">
        <authorList>
            <person name="Chen Y."/>
            <person name="Shah S."/>
            <person name="Dougan E. K."/>
            <person name="Thang M."/>
            <person name="Chan C."/>
        </authorList>
    </citation>
    <scope>NUCLEOTIDE SEQUENCE [LARGE SCALE GENOMIC DNA]</scope>
</reference>
<dbReference type="InterPro" id="IPR037185">
    <property type="entry name" value="EmrE-like"/>
</dbReference>
<evidence type="ECO:0008006" key="9">
    <source>
        <dbReference type="Google" id="ProtNLM"/>
    </source>
</evidence>
<keyword evidence="4 6" id="KW-1133">Transmembrane helix</keyword>
<name>A0ABN9SVD8_9DINO</name>
<feature type="transmembrane region" description="Helical" evidence="6">
    <location>
        <begin position="114"/>
        <end position="132"/>
    </location>
</feature>
<dbReference type="SUPFAM" id="SSF103481">
    <property type="entry name" value="Multidrug resistance efflux transporter EmrE"/>
    <property type="match status" value="1"/>
</dbReference>
<gene>
    <name evidence="7" type="ORF">PCOR1329_LOCUS32956</name>
</gene>
<protein>
    <recommendedName>
        <fullName evidence="9">EamA domain-containing protein</fullName>
    </recommendedName>
</protein>
<dbReference type="InterPro" id="IPR010651">
    <property type="entry name" value="Sugar_transport"/>
</dbReference>
<evidence type="ECO:0000313" key="8">
    <source>
        <dbReference type="Proteomes" id="UP001189429"/>
    </source>
</evidence>
<comment type="caution">
    <text evidence="7">The sequence shown here is derived from an EMBL/GenBank/DDBJ whole genome shotgun (WGS) entry which is preliminary data.</text>
</comment>
<comment type="subcellular location">
    <subcellularLocation>
        <location evidence="1">Membrane</location>
        <topology evidence="1">Multi-pass membrane protein</topology>
    </subcellularLocation>
</comment>
<evidence type="ECO:0000256" key="3">
    <source>
        <dbReference type="ARBA" id="ARBA00022692"/>
    </source>
</evidence>
<dbReference type="PANTHER" id="PTHR16119:SF17">
    <property type="entry name" value="TRANSMEMBRANE PROTEIN 144"/>
    <property type="match status" value="1"/>
</dbReference>
<evidence type="ECO:0000313" key="7">
    <source>
        <dbReference type="EMBL" id="CAK0836488.1"/>
    </source>
</evidence>
<dbReference type="PANTHER" id="PTHR16119">
    <property type="entry name" value="TRANSMEMBRANE PROTEIN 144"/>
    <property type="match status" value="1"/>
</dbReference>
<dbReference type="EMBL" id="CAUYUJ010013603">
    <property type="protein sequence ID" value="CAK0836488.1"/>
    <property type="molecule type" value="Genomic_DNA"/>
</dbReference>
<sequence>GSSVPRRGAGGAPVAAVAVLADYFGSFGVSMLVAGLAACACARAAGRGAPSAGVLPAAASGAMWAGANSCSVLASHLLGMALSFPLTQTAVVVSGLLGVLVFHELAGRPARCALCLALAVIAAGACLLSAFGRPA</sequence>
<feature type="non-terminal residue" evidence="7">
    <location>
        <position position="1"/>
    </location>
</feature>